<evidence type="ECO:0000256" key="2">
    <source>
        <dbReference type="SAM" id="Phobius"/>
    </source>
</evidence>
<evidence type="ECO:0000313" key="3">
    <source>
        <dbReference type="EMBL" id="KXT04183.1"/>
    </source>
</evidence>
<dbReference type="OrthoDB" id="10332056at2759"/>
<keyword evidence="2" id="KW-0812">Transmembrane</keyword>
<comment type="caution">
    <text evidence="3">The sequence shown here is derived from an EMBL/GenBank/DDBJ whole genome shotgun (WGS) entry which is preliminary data.</text>
</comment>
<evidence type="ECO:0000256" key="1">
    <source>
        <dbReference type="SAM" id="MobiDB-lite"/>
    </source>
</evidence>
<keyword evidence="2" id="KW-0472">Membrane</keyword>
<protein>
    <submittedName>
        <fullName evidence="3">Uncharacterized protein</fullName>
    </submittedName>
</protein>
<feature type="region of interest" description="Disordered" evidence="1">
    <location>
        <begin position="1"/>
        <end position="70"/>
    </location>
</feature>
<keyword evidence="4" id="KW-1185">Reference proteome</keyword>
<gene>
    <name evidence="3" type="ORF">AC578_95</name>
</gene>
<feature type="compositionally biased region" description="Polar residues" evidence="1">
    <location>
        <begin position="23"/>
        <end position="32"/>
    </location>
</feature>
<organism evidence="3 4">
    <name type="scientific">Pseudocercospora eumusae</name>
    <dbReference type="NCBI Taxonomy" id="321146"/>
    <lineage>
        <taxon>Eukaryota</taxon>
        <taxon>Fungi</taxon>
        <taxon>Dikarya</taxon>
        <taxon>Ascomycota</taxon>
        <taxon>Pezizomycotina</taxon>
        <taxon>Dothideomycetes</taxon>
        <taxon>Dothideomycetidae</taxon>
        <taxon>Mycosphaerellales</taxon>
        <taxon>Mycosphaerellaceae</taxon>
        <taxon>Pseudocercospora</taxon>
    </lineage>
</organism>
<dbReference type="EMBL" id="LFZN01000023">
    <property type="protein sequence ID" value="KXT04183.1"/>
    <property type="molecule type" value="Genomic_DNA"/>
</dbReference>
<reference evidence="3 4" key="1">
    <citation type="submission" date="2015-07" db="EMBL/GenBank/DDBJ databases">
        <title>Comparative genomics of the Sigatoka disease complex on banana suggests a link between parallel evolutionary changes in Pseudocercospora fijiensis and Pseudocercospora eumusae and increased virulence on the banana host.</title>
        <authorList>
            <person name="Chang T.-C."/>
            <person name="Salvucci A."/>
            <person name="Crous P.W."/>
            <person name="Stergiopoulos I."/>
        </authorList>
    </citation>
    <scope>NUCLEOTIDE SEQUENCE [LARGE SCALE GENOMIC DNA]</scope>
    <source>
        <strain evidence="3 4">CBS 114824</strain>
    </source>
</reference>
<accession>A0A139HP67</accession>
<proteinExistence type="predicted"/>
<keyword evidence="2" id="KW-1133">Transmembrane helix</keyword>
<dbReference type="STRING" id="321146.A0A139HP67"/>
<dbReference type="AlphaFoldDB" id="A0A139HP67"/>
<feature type="transmembrane region" description="Helical" evidence="2">
    <location>
        <begin position="161"/>
        <end position="183"/>
    </location>
</feature>
<name>A0A139HP67_9PEZI</name>
<evidence type="ECO:0000313" key="4">
    <source>
        <dbReference type="Proteomes" id="UP000070133"/>
    </source>
</evidence>
<dbReference type="Proteomes" id="UP000070133">
    <property type="component" value="Unassembled WGS sequence"/>
</dbReference>
<sequence>MTDRILESVAGTPRPTPVIAEETGQSLNTRASTPCPGGARANANALRVSDNPQPSENDEGGIPATPWSELNRRENDRNLQAAIDHAPASEVNRLRISIASLQERLGVSTAMIHNLQTRNAIHQADADRGEAQLKQANEARDNALARMADTAKSSNLVKDSLTSLICLILAAIFLYAYACHYYGPEMSYIRKRRSEVLGV</sequence>